<keyword evidence="2" id="KW-1185">Reference proteome</keyword>
<dbReference type="AlphaFoldDB" id="A0A833W9V5"/>
<dbReference type="Proteomes" id="UP000602510">
    <property type="component" value="Unassembled WGS sequence"/>
</dbReference>
<protein>
    <submittedName>
        <fullName evidence="1">Uncharacterized protein</fullName>
    </submittedName>
</protein>
<comment type="caution">
    <text evidence="1">The sequence shown here is derived from an EMBL/GenBank/DDBJ whole genome shotgun (WGS) entry which is preliminary data.</text>
</comment>
<sequence length="59" mass="6516">MGIALQSQAQREAFGRYSDTLAVDWIYNCTNIRFYVGSIVATLPTGQGVSVLDFLCLNQ</sequence>
<dbReference type="EMBL" id="WSZM01000333">
    <property type="protein sequence ID" value="KAF4034983.1"/>
    <property type="molecule type" value="Genomic_DNA"/>
</dbReference>
<gene>
    <name evidence="1" type="ORF">GN244_ATG12999</name>
</gene>
<proteinExistence type="predicted"/>
<evidence type="ECO:0000313" key="2">
    <source>
        <dbReference type="Proteomes" id="UP000602510"/>
    </source>
</evidence>
<reference evidence="1" key="1">
    <citation type="submission" date="2020-04" db="EMBL/GenBank/DDBJ databases">
        <title>Hybrid Assembly of Korean Phytophthora infestans isolates.</title>
        <authorList>
            <person name="Prokchorchik M."/>
            <person name="Lee Y."/>
            <person name="Seo J."/>
            <person name="Cho J.-H."/>
            <person name="Park Y.-E."/>
            <person name="Jang D.-C."/>
            <person name="Im J.-S."/>
            <person name="Choi J.-G."/>
            <person name="Park H.-J."/>
            <person name="Lee G.-B."/>
            <person name="Lee Y.-G."/>
            <person name="Hong S.-Y."/>
            <person name="Cho K."/>
            <person name="Sohn K.H."/>
        </authorList>
    </citation>
    <scope>NUCLEOTIDE SEQUENCE</scope>
    <source>
        <strain evidence="1">KR_1_A1</strain>
    </source>
</reference>
<name>A0A833W9V5_PHYIN</name>
<evidence type="ECO:0000313" key="1">
    <source>
        <dbReference type="EMBL" id="KAF4034983.1"/>
    </source>
</evidence>
<organism evidence="1 2">
    <name type="scientific">Phytophthora infestans</name>
    <name type="common">Potato late blight agent</name>
    <name type="synonym">Botrytis infestans</name>
    <dbReference type="NCBI Taxonomy" id="4787"/>
    <lineage>
        <taxon>Eukaryota</taxon>
        <taxon>Sar</taxon>
        <taxon>Stramenopiles</taxon>
        <taxon>Oomycota</taxon>
        <taxon>Peronosporomycetes</taxon>
        <taxon>Peronosporales</taxon>
        <taxon>Peronosporaceae</taxon>
        <taxon>Phytophthora</taxon>
    </lineage>
</organism>
<accession>A0A833W9V5</accession>